<feature type="coiled-coil region" evidence="1">
    <location>
        <begin position="7"/>
        <end position="38"/>
    </location>
</feature>
<evidence type="ECO:0000256" key="2">
    <source>
        <dbReference type="SAM" id="Phobius"/>
    </source>
</evidence>
<organism evidence="3 4">
    <name type="scientific">Pseudomonas mangrovi</name>
    <dbReference type="NCBI Taxonomy" id="2161748"/>
    <lineage>
        <taxon>Bacteria</taxon>
        <taxon>Pseudomonadati</taxon>
        <taxon>Pseudomonadota</taxon>
        <taxon>Gammaproteobacteria</taxon>
        <taxon>Pseudomonadales</taxon>
        <taxon>Pseudomonadaceae</taxon>
        <taxon>Pseudomonas</taxon>
    </lineage>
</organism>
<reference evidence="3 4" key="1">
    <citation type="submission" date="2018-04" db="EMBL/GenBank/DDBJ databases">
        <title>Pseudomonas sp. nov., isolated from mangrove soil.</title>
        <authorList>
            <person name="Chen C."/>
        </authorList>
    </citation>
    <scope>NUCLEOTIDE SEQUENCE [LARGE SCALE GENOMIC DNA]</scope>
    <source>
        <strain evidence="3 4">TC-11</strain>
    </source>
</reference>
<evidence type="ECO:0000256" key="1">
    <source>
        <dbReference type="SAM" id="Coils"/>
    </source>
</evidence>
<sequence>MFRSNQVRSAEDRIQAEIREINQALDELRRTATRDTRERYDVLKNRAEQLWEGSREQLADGYEELRRHGLAVGRQARECARAHPVASIALGVGACALIGWLLTRR</sequence>
<evidence type="ECO:0000313" key="4">
    <source>
        <dbReference type="Proteomes" id="UP000244064"/>
    </source>
</evidence>
<keyword evidence="2" id="KW-0812">Transmembrane</keyword>
<evidence type="ECO:0000313" key="3">
    <source>
        <dbReference type="EMBL" id="PTU74556.1"/>
    </source>
</evidence>
<keyword evidence="2" id="KW-0472">Membrane</keyword>
<dbReference type="RefSeq" id="WP_108107250.1">
    <property type="nucleotide sequence ID" value="NZ_QASN01000017.1"/>
</dbReference>
<comment type="caution">
    <text evidence="3">The sequence shown here is derived from an EMBL/GenBank/DDBJ whole genome shotgun (WGS) entry which is preliminary data.</text>
</comment>
<accession>A0A2T5P9X6</accession>
<gene>
    <name evidence="3" type="ORF">DBO85_10750</name>
</gene>
<dbReference type="AlphaFoldDB" id="A0A2T5P9X6"/>
<keyword evidence="1" id="KW-0175">Coiled coil</keyword>
<name>A0A2T5P9X6_9PSED</name>
<keyword evidence="2" id="KW-1133">Transmembrane helix</keyword>
<feature type="transmembrane region" description="Helical" evidence="2">
    <location>
        <begin position="84"/>
        <end position="102"/>
    </location>
</feature>
<keyword evidence="4" id="KW-1185">Reference proteome</keyword>
<proteinExistence type="predicted"/>
<protein>
    <submittedName>
        <fullName evidence="3">DUF883 domain-containing protein</fullName>
    </submittedName>
</protein>
<dbReference type="OrthoDB" id="6899756at2"/>
<dbReference type="EMBL" id="QASN01000017">
    <property type="protein sequence ID" value="PTU74556.1"/>
    <property type="molecule type" value="Genomic_DNA"/>
</dbReference>
<dbReference type="Proteomes" id="UP000244064">
    <property type="component" value="Unassembled WGS sequence"/>
</dbReference>